<dbReference type="InterPro" id="IPR035897">
    <property type="entry name" value="Toll_tir_struct_dom_sf"/>
</dbReference>
<dbReference type="SUPFAM" id="SSF48726">
    <property type="entry name" value="Immunoglobulin"/>
    <property type="match status" value="2"/>
</dbReference>
<evidence type="ECO:0000256" key="10">
    <source>
        <dbReference type="ARBA" id="ARBA00023157"/>
    </source>
</evidence>
<dbReference type="FunFam" id="3.40.50.10140:FF:000002">
    <property type="entry name" value="Interleukin 1 receptor accessory protein"/>
    <property type="match status" value="1"/>
</dbReference>
<dbReference type="FunFam" id="2.60.40.10:FF:000188">
    <property type="entry name" value="Interleukin-1 receptor accessory protein-like 1"/>
    <property type="match status" value="1"/>
</dbReference>
<evidence type="ECO:0000256" key="4">
    <source>
        <dbReference type="ARBA" id="ARBA00022729"/>
    </source>
</evidence>
<evidence type="ECO:0000259" key="15">
    <source>
        <dbReference type="PROSITE" id="PS50104"/>
    </source>
</evidence>
<dbReference type="InterPro" id="IPR015621">
    <property type="entry name" value="IL-1_rcpt_fam"/>
</dbReference>
<evidence type="ECO:0000313" key="17">
    <source>
        <dbReference type="Ensembl" id="ENSMCSP00000015393.1"/>
    </source>
</evidence>
<keyword evidence="5" id="KW-0677">Repeat</keyword>
<dbReference type="InterPro" id="IPR004074">
    <property type="entry name" value="IL-1_rcpt_I/II-typ"/>
</dbReference>
<feature type="domain" description="Ig-like" evidence="16">
    <location>
        <begin position="203"/>
        <end position="311"/>
    </location>
</feature>
<keyword evidence="4" id="KW-0732">Signal</keyword>
<dbReference type="InterPro" id="IPR013783">
    <property type="entry name" value="Ig-like_fold"/>
</dbReference>
<keyword evidence="12" id="KW-0325">Glycoprotein</keyword>
<dbReference type="InterPro" id="IPR000157">
    <property type="entry name" value="TIR_dom"/>
</dbReference>
<dbReference type="AlphaFoldDB" id="A0A8C5U1B2"/>
<comment type="subcellular location">
    <subcellularLocation>
        <location evidence="1">Membrane</location>
        <topology evidence="1">Single-pass type I membrane protein</topology>
    </subcellularLocation>
</comment>
<dbReference type="OrthoDB" id="9940746at2759"/>
<dbReference type="SMART" id="SM00409">
    <property type="entry name" value="IG"/>
    <property type="match status" value="3"/>
</dbReference>
<dbReference type="Gene3D" id="3.40.50.10140">
    <property type="entry name" value="Toll/interleukin-1 receptor homology (TIR) domain"/>
    <property type="match status" value="1"/>
</dbReference>
<dbReference type="PANTHER" id="PTHR11890:SF6">
    <property type="entry name" value="INTERLEUKIN-18 RECEPTOR 1"/>
    <property type="match status" value="1"/>
</dbReference>
<dbReference type="GO" id="GO:0042007">
    <property type="term" value="F:interleukin-18 binding"/>
    <property type="evidence" value="ECO:0007669"/>
    <property type="project" value="TreeGrafter"/>
</dbReference>
<accession>A0A8C5U1B2</accession>
<sequence length="557" mass="64616">MYLFSPFSEEKLCPLRASIDVLEGEYFFLCYVESRQEHFQEEGYTINWYKESAGKQQLIKETHRIVSQRNFLEFWPAELSDSANYSVTHSNGKQNFTIQKWTLNVLERNKSSCFNRNHLTTEIKSTGTGHSLKCNDLSVYENDSVTWYKDCKSYEHETERELNFRSLTVQHSGIYTCKILISHEGKIYPSTNTIKLIVEEDAPEAVTLEIVGLHEEIETEIGKEEILNCTGFLGYYRQEDASLYWLINQKFPDKCTGIPENEPSICEEEKDLPLGNKFYVTRLLRIKEVRDEDMHSNFTCMLQADESTQIKIVKLKKGKARDLPVHVFTTGMVLALLFPFAVVAVVFVFVMFRVDLVLFYRDICRRDDTAGDGKEYDAFVSYLKDCASPIEDEREFALKILPTILEENFGYKLCIFERDVFPGGALVDDIHSFIDKSRRLIIILSQNYISDRAIYELESGLHKALVERKTKIILIEYMPISDYNFLPESLSLLPSKRVVKWKKDKSLPVNSRFWKNLRYLMPAKPIKIKTKEHFNNLDLGSGALQPWTEGCDFNAVI</sequence>
<dbReference type="GO" id="GO:0042008">
    <property type="term" value="F:interleukin-18 receptor activity"/>
    <property type="evidence" value="ECO:0007669"/>
    <property type="project" value="TreeGrafter"/>
</dbReference>
<dbReference type="GO" id="GO:0004908">
    <property type="term" value="F:interleukin-1 receptor activity"/>
    <property type="evidence" value="ECO:0007669"/>
    <property type="project" value="InterPro"/>
</dbReference>
<dbReference type="PRINTS" id="PR01537">
    <property type="entry name" value="INTRLKN1R1F"/>
</dbReference>
<keyword evidence="9 14" id="KW-0472">Membrane</keyword>
<dbReference type="PANTHER" id="PTHR11890">
    <property type="entry name" value="INTERLEUKIN-1 RECEPTOR FAMILY MEMBER"/>
    <property type="match status" value="1"/>
</dbReference>
<evidence type="ECO:0000256" key="12">
    <source>
        <dbReference type="ARBA" id="ARBA00023180"/>
    </source>
</evidence>
<keyword evidence="7 14" id="KW-1133">Transmembrane helix</keyword>
<evidence type="ECO:0000256" key="2">
    <source>
        <dbReference type="ARBA" id="ARBA00009752"/>
    </source>
</evidence>
<name>A0A8C5U1B2_9PASS</name>
<reference evidence="17" key="1">
    <citation type="submission" date="2025-08" db="UniProtKB">
        <authorList>
            <consortium name="Ensembl"/>
        </authorList>
    </citation>
    <scope>IDENTIFICATION</scope>
</reference>
<evidence type="ECO:0000256" key="3">
    <source>
        <dbReference type="ARBA" id="ARBA00022692"/>
    </source>
</evidence>
<keyword evidence="13" id="KW-0393">Immunoglobulin domain</keyword>
<dbReference type="SUPFAM" id="SSF52200">
    <property type="entry name" value="Toll/Interleukin receptor TIR domain"/>
    <property type="match status" value="1"/>
</dbReference>
<keyword evidence="3 14" id="KW-0812">Transmembrane</keyword>
<dbReference type="Pfam" id="PF01582">
    <property type="entry name" value="TIR"/>
    <property type="match status" value="1"/>
</dbReference>
<dbReference type="PROSITE" id="PS50104">
    <property type="entry name" value="TIR"/>
    <property type="match status" value="1"/>
</dbReference>
<dbReference type="Proteomes" id="UP000694560">
    <property type="component" value="Unplaced"/>
</dbReference>
<evidence type="ECO:0000256" key="5">
    <source>
        <dbReference type="ARBA" id="ARBA00022737"/>
    </source>
</evidence>
<dbReference type="InterPro" id="IPR003599">
    <property type="entry name" value="Ig_sub"/>
</dbReference>
<evidence type="ECO:0000256" key="11">
    <source>
        <dbReference type="ARBA" id="ARBA00023170"/>
    </source>
</evidence>
<keyword evidence="6" id="KW-0378">Hydrolase</keyword>
<dbReference type="Gene3D" id="2.60.40.10">
    <property type="entry name" value="Immunoglobulins"/>
    <property type="match status" value="3"/>
</dbReference>
<feature type="domain" description="TIR" evidence="15">
    <location>
        <begin position="374"/>
        <end position="521"/>
    </location>
</feature>
<reference evidence="17" key="2">
    <citation type="submission" date="2025-09" db="UniProtKB">
        <authorList>
            <consortium name="Ensembl"/>
        </authorList>
    </citation>
    <scope>IDENTIFICATION</scope>
</reference>
<evidence type="ECO:0000256" key="8">
    <source>
        <dbReference type="ARBA" id="ARBA00023027"/>
    </source>
</evidence>
<comment type="similarity">
    <text evidence="2">Belongs to the interleukin-1 receptor family.</text>
</comment>
<dbReference type="SMART" id="SM00255">
    <property type="entry name" value="TIR"/>
    <property type="match status" value="1"/>
</dbReference>
<dbReference type="GO" id="GO:0016787">
    <property type="term" value="F:hydrolase activity"/>
    <property type="evidence" value="ECO:0007669"/>
    <property type="project" value="UniProtKB-KW"/>
</dbReference>
<keyword evidence="11" id="KW-0675">Receptor</keyword>
<dbReference type="GO" id="GO:0016020">
    <property type="term" value="C:membrane"/>
    <property type="evidence" value="ECO:0007669"/>
    <property type="project" value="UniProtKB-SubCell"/>
</dbReference>
<feature type="domain" description="Ig-like" evidence="16">
    <location>
        <begin position="127"/>
        <end position="179"/>
    </location>
</feature>
<dbReference type="PRINTS" id="PR01536">
    <property type="entry name" value="INTRLKN1R12F"/>
</dbReference>
<proteinExistence type="inferred from homology"/>
<evidence type="ECO:0000256" key="14">
    <source>
        <dbReference type="SAM" id="Phobius"/>
    </source>
</evidence>
<dbReference type="PROSITE" id="PS50835">
    <property type="entry name" value="IG_LIKE"/>
    <property type="match status" value="2"/>
</dbReference>
<evidence type="ECO:0000259" key="16">
    <source>
        <dbReference type="PROSITE" id="PS50835"/>
    </source>
</evidence>
<evidence type="ECO:0000256" key="7">
    <source>
        <dbReference type="ARBA" id="ARBA00022989"/>
    </source>
</evidence>
<keyword evidence="18" id="KW-1185">Reference proteome</keyword>
<evidence type="ECO:0000256" key="13">
    <source>
        <dbReference type="ARBA" id="ARBA00023319"/>
    </source>
</evidence>
<organism evidence="17 18">
    <name type="scientific">Malurus cyaneus samueli</name>
    <dbReference type="NCBI Taxonomy" id="2593467"/>
    <lineage>
        <taxon>Eukaryota</taxon>
        <taxon>Metazoa</taxon>
        <taxon>Chordata</taxon>
        <taxon>Craniata</taxon>
        <taxon>Vertebrata</taxon>
        <taxon>Euteleostomi</taxon>
        <taxon>Archelosauria</taxon>
        <taxon>Archosauria</taxon>
        <taxon>Dinosauria</taxon>
        <taxon>Saurischia</taxon>
        <taxon>Theropoda</taxon>
        <taxon>Coelurosauria</taxon>
        <taxon>Aves</taxon>
        <taxon>Neognathae</taxon>
        <taxon>Neoaves</taxon>
        <taxon>Telluraves</taxon>
        <taxon>Australaves</taxon>
        <taxon>Passeriformes</taxon>
        <taxon>Meliphagoidea</taxon>
        <taxon>Maluridae</taxon>
        <taxon>Malurus</taxon>
    </lineage>
</organism>
<evidence type="ECO:0000313" key="18">
    <source>
        <dbReference type="Proteomes" id="UP000694560"/>
    </source>
</evidence>
<evidence type="ECO:0000256" key="6">
    <source>
        <dbReference type="ARBA" id="ARBA00022801"/>
    </source>
</evidence>
<feature type="transmembrane region" description="Helical" evidence="14">
    <location>
        <begin position="327"/>
        <end position="352"/>
    </location>
</feature>
<evidence type="ECO:0000256" key="1">
    <source>
        <dbReference type="ARBA" id="ARBA00004479"/>
    </source>
</evidence>
<dbReference type="InterPro" id="IPR007110">
    <property type="entry name" value="Ig-like_dom"/>
</dbReference>
<dbReference type="Ensembl" id="ENSMCST00000015787.1">
    <property type="protein sequence ID" value="ENSMCSP00000015393.1"/>
    <property type="gene ID" value="ENSMCSG00000010809.1"/>
</dbReference>
<dbReference type="InterPro" id="IPR036179">
    <property type="entry name" value="Ig-like_dom_sf"/>
</dbReference>
<keyword evidence="8" id="KW-0520">NAD</keyword>
<protein>
    <submittedName>
        <fullName evidence="17">Interleukin 18 receptor 1</fullName>
    </submittedName>
</protein>
<keyword evidence="10" id="KW-1015">Disulfide bond</keyword>
<dbReference type="GO" id="GO:0032729">
    <property type="term" value="P:positive regulation of type II interferon production"/>
    <property type="evidence" value="ECO:0007669"/>
    <property type="project" value="TreeGrafter"/>
</dbReference>
<evidence type="ECO:0000256" key="9">
    <source>
        <dbReference type="ARBA" id="ARBA00023136"/>
    </source>
</evidence>